<keyword evidence="3" id="KW-1185">Reference proteome</keyword>
<dbReference type="OrthoDB" id="10605378at2759"/>
<feature type="compositionally biased region" description="Basic and acidic residues" evidence="1">
    <location>
        <begin position="174"/>
        <end position="183"/>
    </location>
</feature>
<name>A0A8K0J4M6_9HYPO</name>
<feature type="compositionally biased region" description="Acidic residues" evidence="1">
    <location>
        <begin position="161"/>
        <end position="172"/>
    </location>
</feature>
<feature type="compositionally biased region" description="Acidic residues" evidence="1">
    <location>
        <begin position="200"/>
        <end position="210"/>
    </location>
</feature>
<feature type="region of interest" description="Disordered" evidence="1">
    <location>
        <begin position="161"/>
        <end position="211"/>
    </location>
</feature>
<sequence>MGTDGTDGAGKEMELDNGMTGVEPDEVGWRLSNPRVGVTVAPAPEDFEPADDDGPNDAGSDEADGPVMDNGFSNDDGKPRLDIAGADDADDNVWLSNGSPDEMGKLRLGDAGIDETAGNEADKPDTVALGSAEFVNAGSVWLTDGSLEEMGKSMLGDAEIGDNEADAVDPGEIDGTKFVKDDGAWLSDDSPDETGKSTPEDAEISGDETDVASTDALGCAEFVKAGLASVWLIKPKLDVSRPEEPDDGGAEETGEGVTDNGWLGSCISDETGKATPDDVDSNLPGADGVDTAKMTGPGDNRLIEAVLPGLDDGASDDRDLDGMAPCDDGKPEIGNAEFVEADKAEMDSVGSDRTSPDDGGPDTVPDTVPDKSKFNGADTTPDGAELVDAGEAEPDDIKPEDTGLEDVGCSRLEPDETGKTELDKSAPVRRGPDSAG</sequence>
<evidence type="ECO:0000313" key="2">
    <source>
        <dbReference type="EMBL" id="KAG5924300.1"/>
    </source>
</evidence>
<feature type="compositionally biased region" description="Low complexity" evidence="1">
    <location>
        <begin position="357"/>
        <end position="367"/>
    </location>
</feature>
<dbReference type="EMBL" id="SRPY01000420">
    <property type="protein sequence ID" value="KAG5924300.1"/>
    <property type="molecule type" value="Genomic_DNA"/>
</dbReference>
<evidence type="ECO:0000256" key="1">
    <source>
        <dbReference type="SAM" id="MobiDB-lite"/>
    </source>
</evidence>
<evidence type="ECO:0000313" key="3">
    <source>
        <dbReference type="Proteomes" id="UP000811619"/>
    </source>
</evidence>
<feature type="compositionally biased region" description="Basic and acidic residues" evidence="1">
    <location>
        <begin position="315"/>
        <end position="331"/>
    </location>
</feature>
<proteinExistence type="predicted"/>
<organism evidence="2 3">
    <name type="scientific">Claviceps africana</name>
    <dbReference type="NCBI Taxonomy" id="83212"/>
    <lineage>
        <taxon>Eukaryota</taxon>
        <taxon>Fungi</taxon>
        <taxon>Dikarya</taxon>
        <taxon>Ascomycota</taxon>
        <taxon>Pezizomycotina</taxon>
        <taxon>Sordariomycetes</taxon>
        <taxon>Hypocreomycetidae</taxon>
        <taxon>Hypocreales</taxon>
        <taxon>Clavicipitaceae</taxon>
        <taxon>Claviceps</taxon>
    </lineage>
</organism>
<reference evidence="2" key="1">
    <citation type="journal article" date="2020" name="bioRxiv">
        <title>Whole genome comparisons of ergot fungi reveals the divergence and evolution of species within the genus Claviceps are the result of varying mechanisms driving genome evolution and host range expansion.</title>
        <authorList>
            <person name="Wyka S.A."/>
            <person name="Mondo S.J."/>
            <person name="Liu M."/>
            <person name="Dettman J."/>
            <person name="Nalam V."/>
            <person name="Broders K.D."/>
        </authorList>
    </citation>
    <scope>NUCLEOTIDE SEQUENCE</scope>
    <source>
        <strain evidence="2">CCC 489</strain>
    </source>
</reference>
<feature type="region of interest" description="Disordered" evidence="1">
    <location>
        <begin position="239"/>
        <end position="436"/>
    </location>
</feature>
<feature type="compositionally biased region" description="Acidic residues" evidence="1">
    <location>
        <begin position="45"/>
        <end position="64"/>
    </location>
</feature>
<dbReference type="Proteomes" id="UP000811619">
    <property type="component" value="Unassembled WGS sequence"/>
</dbReference>
<comment type="caution">
    <text evidence="2">The sequence shown here is derived from an EMBL/GenBank/DDBJ whole genome shotgun (WGS) entry which is preliminary data.</text>
</comment>
<dbReference type="AlphaFoldDB" id="A0A8K0J4M6"/>
<feature type="compositionally biased region" description="Basic and acidic residues" evidence="1">
    <location>
        <begin position="412"/>
        <end position="436"/>
    </location>
</feature>
<feature type="region of interest" description="Disordered" evidence="1">
    <location>
        <begin position="1"/>
        <end position="124"/>
    </location>
</feature>
<gene>
    <name evidence="2" type="ORF">E4U42_004691</name>
</gene>
<accession>A0A8K0J4M6</accession>
<feature type="compositionally biased region" description="Acidic residues" evidence="1">
    <location>
        <begin position="244"/>
        <end position="254"/>
    </location>
</feature>
<protein>
    <submittedName>
        <fullName evidence="2">Uncharacterized protein</fullName>
    </submittedName>
</protein>